<feature type="region of interest" description="Disordered" evidence="1">
    <location>
        <begin position="76"/>
        <end position="116"/>
    </location>
</feature>
<feature type="compositionally biased region" description="Basic and acidic residues" evidence="1">
    <location>
        <begin position="1"/>
        <end position="13"/>
    </location>
</feature>
<proteinExistence type="predicted"/>
<feature type="region of interest" description="Disordered" evidence="1">
    <location>
        <begin position="1"/>
        <end position="50"/>
    </location>
</feature>
<organism evidence="2">
    <name type="scientific">Setaria italica</name>
    <name type="common">Foxtail millet</name>
    <name type="synonym">Panicum italicum</name>
    <dbReference type="NCBI Taxonomy" id="4555"/>
    <lineage>
        <taxon>Eukaryota</taxon>
        <taxon>Viridiplantae</taxon>
        <taxon>Streptophyta</taxon>
        <taxon>Embryophyta</taxon>
        <taxon>Tracheophyta</taxon>
        <taxon>Spermatophyta</taxon>
        <taxon>Magnoliopsida</taxon>
        <taxon>Liliopsida</taxon>
        <taxon>Poales</taxon>
        <taxon>Poaceae</taxon>
        <taxon>PACMAD clade</taxon>
        <taxon>Panicoideae</taxon>
        <taxon>Panicodae</taxon>
        <taxon>Paniceae</taxon>
        <taxon>Cenchrinae</taxon>
        <taxon>Setaria</taxon>
    </lineage>
</organism>
<reference evidence="2" key="1">
    <citation type="journal article" date="2012" name="Nat. Biotechnol.">
        <title>Reference genome sequence of the model plant Setaria.</title>
        <authorList>
            <person name="Bennetzen J.L."/>
            <person name="Schmutz J."/>
            <person name="Wang H."/>
            <person name="Percifield R."/>
            <person name="Hawkins J."/>
            <person name="Pontaroli A.C."/>
            <person name="Estep M."/>
            <person name="Feng L."/>
            <person name="Vaughn J.N."/>
            <person name="Grimwood J."/>
            <person name="Jenkins J."/>
            <person name="Barry K."/>
            <person name="Lindquist E."/>
            <person name="Hellsten U."/>
            <person name="Deshpande S."/>
            <person name="Wang X."/>
            <person name="Wu X."/>
            <person name="Mitros T."/>
            <person name="Triplett J."/>
            <person name="Yang X."/>
            <person name="Ye C.Y."/>
            <person name="Mauro-Herrera M."/>
            <person name="Wang L."/>
            <person name="Li P."/>
            <person name="Sharma M."/>
            <person name="Sharma R."/>
            <person name="Ronald P.C."/>
            <person name="Panaud O."/>
            <person name="Kellogg E.A."/>
            <person name="Brutnell T.P."/>
            <person name="Doust A.N."/>
            <person name="Tuskan G.A."/>
            <person name="Rokhsar D."/>
            <person name="Devos K.M."/>
        </authorList>
    </citation>
    <scope>NUCLEOTIDE SEQUENCE [LARGE SCALE GENOMIC DNA]</scope>
    <source>
        <strain evidence="2">Yugu1</strain>
    </source>
</reference>
<evidence type="ECO:0000313" key="2">
    <source>
        <dbReference type="EMBL" id="RCV29895.1"/>
    </source>
</evidence>
<name>A0A368RI58_SETIT</name>
<gene>
    <name evidence="2" type="ORF">SETIT_6G050000v2</name>
</gene>
<feature type="compositionally biased region" description="Gly residues" evidence="1">
    <location>
        <begin position="28"/>
        <end position="38"/>
    </location>
</feature>
<accession>A0A368RI58</accession>
<sequence length="157" mass="15999">MATTRREREEGGKEAAAAAAAARVRSGVGEGGGGGAGGGEDRVGGGSERARGHWWAGDIVAAPRRFPGLVASSGIAAVAPPPRDRRGPSAGAVTATPRAREATKRSVPPRGTRTTRRGHRAGLIDLGLDLSLSPPRPELLLAGALTAHESLTVLLFF</sequence>
<dbReference type="EMBL" id="CM003533">
    <property type="protein sequence ID" value="RCV29895.1"/>
    <property type="molecule type" value="Genomic_DNA"/>
</dbReference>
<protein>
    <submittedName>
        <fullName evidence="2">Uncharacterized protein</fullName>
    </submittedName>
</protein>
<feature type="compositionally biased region" description="Basic and acidic residues" evidence="1">
    <location>
        <begin position="39"/>
        <end position="50"/>
    </location>
</feature>
<evidence type="ECO:0000256" key="1">
    <source>
        <dbReference type="SAM" id="MobiDB-lite"/>
    </source>
</evidence>
<reference evidence="2" key="2">
    <citation type="submission" date="2015-07" db="EMBL/GenBank/DDBJ databases">
        <authorList>
            <person name="Noorani M."/>
        </authorList>
    </citation>
    <scope>NUCLEOTIDE SEQUENCE</scope>
    <source>
        <strain evidence="2">Yugu1</strain>
    </source>
</reference>
<dbReference type="AlphaFoldDB" id="A0A368RI58"/>
<feature type="compositionally biased region" description="Low complexity" evidence="1">
    <location>
        <begin position="14"/>
        <end position="27"/>
    </location>
</feature>